<keyword evidence="4" id="KW-0274">FAD</keyword>
<dbReference type="EMBL" id="JAULSN010000008">
    <property type="protein sequence ID" value="KAK3365514.1"/>
    <property type="molecule type" value="Genomic_DNA"/>
</dbReference>
<gene>
    <name evidence="7" type="ORF">B0T24DRAFT_669764</name>
</gene>
<proteinExistence type="inferred from homology"/>
<dbReference type="Proteomes" id="UP001287356">
    <property type="component" value="Unassembled WGS sequence"/>
</dbReference>
<comment type="similarity">
    <text evidence="2">Belongs to the GMC oxidoreductase family.</text>
</comment>
<keyword evidence="5" id="KW-0560">Oxidoreductase</keyword>
<dbReference type="SUPFAM" id="SSF54373">
    <property type="entry name" value="FAD-linked reductases, C-terminal domain"/>
    <property type="match status" value="1"/>
</dbReference>
<evidence type="ECO:0000256" key="5">
    <source>
        <dbReference type="ARBA" id="ARBA00023002"/>
    </source>
</evidence>
<dbReference type="Pfam" id="PF05199">
    <property type="entry name" value="GMC_oxred_C"/>
    <property type="match status" value="1"/>
</dbReference>
<keyword evidence="8" id="KW-1185">Reference proteome</keyword>
<dbReference type="SUPFAM" id="SSF51905">
    <property type="entry name" value="FAD/NAD(P)-binding domain"/>
    <property type="match status" value="1"/>
</dbReference>
<organism evidence="7 8">
    <name type="scientific">Lasiosphaeria ovina</name>
    <dbReference type="NCBI Taxonomy" id="92902"/>
    <lineage>
        <taxon>Eukaryota</taxon>
        <taxon>Fungi</taxon>
        <taxon>Dikarya</taxon>
        <taxon>Ascomycota</taxon>
        <taxon>Pezizomycotina</taxon>
        <taxon>Sordariomycetes</taxon>
        <taxon>Sordariomycetidae</taxon>
        <taxon>Sordariales</taxon>
        <taxon>Lasiosphaeriaceae</taxon>
        <taxon>Lasiosphaeria</taxon>
    </lineage>
</organism>
<dbReference type="Gene3D" id="3.30.560.10">
    <property type="entry name" value="Glucose Oxidase, domain 3"/>
    <property type="match status" value="2"/>
</dbReference>
<name>A0AAE0JWA5_9PEZI</name>
<dbReference type="InterPro" id="IPR036188">
    <property type="entry name" value="FAD/NAD-bd_sf"/>
</dbReference>
<sequence length="263" mass="28481">MQSPKLSGIGDSKLLESLGISTPIHNPNVGENLQNHIMLPLGFEVKPKITTSDDFANPAVFQAAMDEYVATRSGPLTVVNASSALLSLPQVGGSYSALPENPENQAFEAERPEFAAQRTQLLHAAKAGSTPFSRGTVHAASVDARVNPRFDLDYLSHPADLDLPGYTCLTEDNVDNFIRDTLLAAYHFTGACAILPREKDRVVDKRFRVYGVEGPRVVDASVSPLIPQANPNSLVIAVAERAADFIKDDYGHEMGNVQMHDDL</sequence>
<comment type="caution">
    <text evidence="7">The sequence shown here is derived from an EMBL/GenBank/DDBJ whole genome shotgun (WGS) entry which is preliminary data.</text>
</comment>
<accession>A0AAE0JWA5</accession>
<dbReference type="Gene3D" id="3.50.50.60">
    <property type="entry name" value="FAD/NAD(P)-binding domain"/>
    <property type="match status" value="2"/>
</dbReference>
<dbReference type="AlphaFoldDB" id="A0AAE0JWA5"/>
<comment type="cofactor">
    <cofactor evidence="1">
        <name>FAD</name>
        <dbReference type="ChEBI" id="CHEBI:57692"/>
    </cofactor>
</comment>
<dbReference type="GO" id="GO:0016614">
    <property type="term" value="F:oxidoreductase activity, acting on CH-OH group of donors"/>
    <property type="evidence" value="ECO:0007669"/>
    <property type="project" value="InterPro"/>
</dbReference>
<evidence type="ECO:0000256" key="1">
    <source>
        <dbReference type="ARBA" id="ARBA00001974"/>
    </source>
</evidence>
<evidence type="ECO:0000313" key="7">
    <source>
        <dbReference type="EMBL" id="KAK3365514.1"/>
    </source>
</evidence>
<evidence type="ECO:0000256" key="2">
    <source>
        <dbReference type="ARBA" id="ARBA00010790"/>
    </source>
</evidence>
<protein>
    <submittedName>
        <fullName evidence="7">GMC oxidoreductase-domain-containing protein</fullName>
    </submittedName>
</protein>
<reference evidence="7" key="2">
    <citation type="submission" date="2023-06" db="EMBL/GenBank/DDBJ databases">
        <authorList>
            <consortium name="Lawrence Berkeley National Laboratory"/>
            <person name="Haridas S."/>
            <person name="Hensen N."/>
            <person name="Bonometti L."/>
            <person name="Westerberg I."/>
            <person name="Brannstrom I.O."/>
            <person name="Guillou S."/>
            <person name="Cros-Aarteil S."/>
            <person name="Calhoun S."/>
            <person name="Kuo A."/>
            <person name="Mondo S."/>
            <person name="Pangilinan J."/>
            <person name="Riley R."/>
            <person name="Labutti K."/>
            <person name="Andreopoulos B."/>
            <person name="Lipzen A."/>
            <person name="Chen C."/>
            <person name="Yanf M."/>
            <person name="Daum C."/>
            <person name="Ng V."/>
            <person name="Clum A."/>
            <person name="Steindorff A."/>
            <person name="Ohm R."/>
            <person name="Martin F."/>
            <person name="Silar P."/>
            <person name="Natvig D."/>
            <person name="Lalanne C."/>
            <person name="Gautier V."/>
            <person name="Ament-Velasquez S.L."/>
            <person name="Kruys A."/>
            <person name="Hutchinson M.I."/>
            <person name="Powell A.J."/>
            <person name="Barry K."/>
            <person name="Miller A.N."/>
            <person name="Grigoriev I.V."/>
            <person name="Debuchy R."/>
            <person name="Gladieux P."/>
            <person name="Thoren M.H."/>
            <person name="Johannesson H."/>
        </authorList>
    </citation>
    <scope>NUCLEOTIDE SEQUENCE</scope>
    <source>
        <strain evidence="7">CBS 958.72</strain>
    </source>
</reference>
<evidence type="ECO:0000259" key="6">
    <source>
        <dbReference type="Pfam" id="PF05199"/>
    </source>
</evidence>
<keyword evidence="3" id="KW-0285">Flavoprotein</keyword>
<dbReference type="PANTHER" id="PTHR11552:SF201">
    <property type="entry name" value="GLUCOSE-METHANOL-CHOLINE OXIDOREDUCTASE N-TERMINAL DOMAIN-CONTAINING PROTEIN"/>
    <property type="match status" value="1"/>
</dbReference>
<evidence type="ECO:0000256" key="3">
    <source>
        <dbReference type="ARBA" id="ARBA00022630"/>
    </source>
</evidence>
<evidence type="ECO:0000256" key="4">
    <source>
        <dbReference type="ARBA" id="ARBA00022827"/>
    </source>
</evidence>
<dbReference type="InterPro" id="IPR007867">
    <property type="entry name" value="GMC_OxRtase_C"/>
</dbReference>
<evidence type="ECO:0000313" key="8">
    <source>
        <dbReference type="Proteomes" id="UP001287356"/>
    </source>
</evidence>
<feature type="domain" description="Glucose-methanol-choline oxidoreductase C-terminal" evidence="6">
    <location>
        <begin position="170"/>
        <end position="239"/>
    </location>
</feature>
<dbReference type="InterPro" id="IPR012132">
    <property type="entry name" value="GMC_OxRdtase"/>
</dbReference>
<dbReference type="GO" id="GO:0050660">
    <property type="term" value="F:flavin adenine dinucleotide binding"/>
    <property type="evidence" value="ECO:0007669"/>
    <property type="project" value="InterPro"/>
</dbReference>
<reference evidence="7" key="1">
    <citation type="journal article" date="2023" name="Mol. Phylogenet. Evol.">
        <title>Genome-scale phylogeny and comparative genomics of the fungal order Sordariales.</title>
        <authorList>
            <person name="Hensen N."/>
            <person name="Bonometti L."/>
            <person name="Westerberg I."/>
            <person name="Brannstrom I.O."/>
            <person name="Guillou S."/>
            <person name="Cros-Aarteil S."/>
            <person name="Calhoun S."/>
            <person name="Haridas S."/>
            <person name="Kuo A."/>
            <person name="Mondo S."/>
            <person name="Pangilinan J."/>
            <person name="Riley R."/>
            <person name="LaButti K."/>
            <person name="Andreopoulos B."/>
            <person name="Lipzen A."/>
            <person name="Chen C."/>
            <person name="Yan M."/>
            <person name="Daum C."/>
            <person name="Ng V."/>
            <person name="Clum A."/>
            <person name="Steindorff A."/>
            <person name="Ohm R.A."/>
            <person name="Martin F."/>
            <person name="Silar P."/>
            <person name="Natvig D.O."/>
            <person name="Lalanne C."/>
            <person name="Gautier V."/>
            <person name="Ament-Velasquez S.L."/>
            <person name="Kruys A."/>
            <person name="Hutchinson M.I."/>
            <person name="Powell A.J."/>
            <person name="Barry K."/>
            <person name="Miller A.N."/>
            <person name="Grigoriev I.V."/>
            <person name="Debuchy R."/>
            <person name="Gladieux P."/>
            <person name="Hiltunen Thoren M."/>
            <person name="Johannesson H."/>
        </authorList>
    </citation>
    <scope>NUCLEOTIDE SEQUENCE</scope>
    <source>
        <strain evidence="7">CBS 958.72</strain>
    </source>
</reference>
<dbReference type="PANTHER" id="PTHR11552">
    <property type="entry name" value="GLUCOSE-METHANOL-CHOLINE GMC OXIDOREDUCTASE"/>
    <property type="match status" value="1"/>
</dbReference>